<dbReference type="Proteomes" id="UP000276733">
    <property type="component" value="Unassembled WGS sequence"/>
</dbReference>
<dbReference type="EMBL" id="UYIQ01000001">
    <property type="protein sequence ID" value="VDG82742.1"/>
    <property type="molecule type" value="Genomic_DNA"/>
</dbReference>
<comment type="caution">
    <text evidence="1">The sequence shown here is derived from an EMBL/GenBank/DDBJ whole genome shotgun (WGS) entry which is preliminary data.</text>
</comment>
<accession>A0A7Z9CB71</accession>
<name>A0A7Z9CB71_CAPOC</name>
<evidence type="ECO:0000313" key="2">
    <source>
        <dbReference type="Proteomes" id="UP000276733"/>
    </source>
</evidence>
<sequence length="143" mass="16359">MLNTATNEYILATIYHEVLHAYFNVELAKLDFDNKKFEQKYPGAIIHNATGLYTYKERNVTKSVPYSKIEFVTEKKGHLQLVPFIDKLAKAIQSYNSNIPTDVAKAIARMGIVRGKDMLDWEIAYNINERTGNNNRKGTKCTP</sequence>
<protein>
    <submittedName>
        <fullName evidence="1">Uncharacterized protein</fullName>
    </submittedName>
</protein>
<organism evidence="1 2">
    <name type="scientific">Capnocytophaga ochracea</name>
    <dbReference type="NCBI Taxonomy" id="1018"/>
    <lineage>
        <taxon>Bacteria</taxon>
        <taxon>Pseudomonadati</taxon>
        <taxon>Bacteroidota</taxon>
        <taxon>Flavobacteriia</taxon>
        <taxon>Flavobacteriales</taxon>
        <taxon>Flavobacteriaceae</taxon>
        <taxon>Capnocytophaga</taxon>
    </lineage>
</organism>
<gene>
    <name evidence="1" type="ORF">NCTC11458_02043</name>
</gene>
<reference evidence="1 2" key="1">
    <citation type="submission" date="2018-11" db="EMBL/GenBank/DDBJ databases">
        <authorList>
            <consortium name="Pathogen Informatics"/>
        </authorList>
    </citation>
    <scope>NUCLEOTIDE SEQUENCE [LARGE SCALE GENOMIC DNA]</scope>
    <source>
        <strain evidence="1 2">NCTC11458</strain>
    </source>
</reference>
<proteinExistence type="predicted"/>
<dbReference type="AlphaFoldDB" id="A0A7Z9CB71"/>
<evidence type="ECO:0000313" key="1">
    <source>
        <dbReference type="EMBL" id="VDG82742.1"/>
    </source>
</evidence>
<dbReference type="RefSeq" id="WP_181832026.1">
    <property type="nucleotide sequence ID" value="NZ_UYIQ01000001.1"/>
</dbReference>